<sequence length="235" mass="26643">NCRKTRVLLDAMACHRLLDLYVPIDLSEDMIQETARALENDYPGLRVRGVTGDFNLPVELPPEEGRRLVAFLGSTIGNLTAEEAVAFLRNVARLLIPQDRFLLGTDLVKDVALLERAYNDSAGVTAAFNRNMLSVINQHLGADFKLDLFDHLAFYNERESRIEMHLVARESHRAWIDEIGLAVDFAKGESIRTEISCKYTRRMVEEMLEEAGLKLLRWETDAENFFALSLSATRS</sequence>
<organism evidence="4 5">
    <name type="scientific">Tectimicrobiota bacterium</name>
    <dbReference type="NCBI Taxonomy" id="2528274"/>
    <lineage>
        <taxon>Bacteria</taxon>
        <taxon>Pseudomonadati</taxon>
        <taxon>Nitrospinota/Tectimicrobiota group</taxon>
        <taxon>Candidatus Tectimicrobiota</taxon>
    </lineage>
</organism>
<reference evidence="4" key="1">
    <citation type="submission" date="2020-07" db="EMBL/GenBank/DDBJ databases">
        <title>Huge and variable diversity of episymbiotic CPR bacteria and DPANN archaea in groundwater ecosystems.</title>
        <authorList>
            <person name="He C.Y."/>
            <person name="Keren R."/>
            <person name="Whittaker M."/>
            <person name="Farag I.F."/>
            <person name="Doudna J."/>
            <person name="Cate J.H.D."/>
            <person name="Banfield J.F."/>
        </authorList>
    </citation>
    <scope>NUCLEOTIDE SEQUENCE</scope>
    <source>
        <strain evidence="4">NC_groundwater_717_Ag_S-0.2um_59_8</strain>
    </source>
</reference>
<dbReference type="PANTHER" id="PTHR43397">
    <property type="entry name" value="ERGOTHIONEINE BIOSYNTHESIS PROTEIN 1"/>
    <property type="match status" value="1"/>
</dbReference>
<dbReference type="InterPro" id="IPR019257">
    <property type="entry name" value="MeTrfase_dom"/>
</dbReference>
<evidence type="ECO:0000259" key="3">
    <source>
        <dbReference type="Pfam" id="PF10017"/>
    </source>
</evidence>
<evidence type="ECO:0000256" key="1">
    <source>
        <dbReference type="ARBA" id="ARBA00022603"/>
    </source>
</evidence>
<dbReference type="PANTHER" id="PTHR43397:SF1">
    <property type="entry name" value="ERGOTHIONEINE BIOSYNTHESIS PROTEIN 1"/>
    <property type="match status" value="1"/>
</dbReference>
<name>A0A932GPG2_UNCTE</name>
<keyword evidence="1" id="KW-0489">Methyltransferase</keyword>
<dbReference type="Gene3D" id="3.40.50.150">
    <property type="entry name" value="Vaccinia Virus protein VP39"/>
    <property type="match status" value="1"/>
</dbReference>
<dbReference type="Pfam" id="PF10017">
    <property type="entry name" value="Methyltransf_33"/>
    <property type="match status" value="1"/>
</dbReference>
<dbReference type="EMBL" id="JACPSX010000114">
    <property type="protein sequence ID" value="MBI3014703.1"/>
    <property type="molecule type" value="Genomic_DNA"/>
</dbReference>
<evidence type="ECO:0000256" key="2">
    <source>
        <dbReference type="ARBA" id="ARBA00022679"/>
    </source>
</evidence>
<proteinExistence type="predicted"/>
<dbReference type="AlphaFoldDB" id="A0A932GPG2"/>
<protein>
    <submittedName>
        <fullName evidence="4">L-histidine N(Alpha)-methyltransferase</fullName>
    </submittedName>
</protein>
<feature type="domain" description="Histidine-specific methyltransferase SAM-dependent" evidence="3">
    <location>
        <begin position="1"/>
        <end position="230"/>
    </location>
</feature>
<accession>A0A932GPG2</accession>
<gene>
    <name evidence="4" type="ORF">HYY65_06535</name>
</gene>
<feature type="non-terminal residue" evidence="4">
    <location>
        <position position="1"/>
    </location>
</feature>
<dbReference type="InterPro" id="IPR029063">
    <property type="entry name" value="SAM-dependent_MTases_sf"/>
</dbReference>
<dbReference type="InterPro" id="IPR051128">
    <property type="entry name" value="EgtD_Methyltrsf_superfamily"/>
</dbReference>
<comment type="caution">
    <text evidence="4">The sequence shown here is derived from an EMBL/GenBank/DDBJ whole genome shotgun (WGS) entry which is preliminary data.</text>
</comment>
<keyword evidence="2" id="KW-0808">Transferase</keyword>
<dbReference type="SUPFAM" id="SSF53335">
    <property type="entry name" value="S-adenosyl-L-methionine-dependent methyltransferases"/>
    <property type="match status" value="1"/>
</dbReference>
<dbReference type="Proteomes" id="UP000741360">
    <property type="component" value="Unassembled WGS sequence"/>
</dbReference>
<dbReference type="GO" id="GO:0008168">
    <property type="term" value="F:methyltransferase activity"/>
    <property type="evidence" value="ECO:0007669"/>
    <property type="project" value="UniProtKB-KW"/>
</dbReference>
<dbReference type="GO" id="GO:0032259">
    <property type="term" value="P:methylation"/>
    <property type="evidence" value="ECO:0007669"/>
    <property type="project" value="UniProtKB-KW"/>
</dbReference>
<evidence type="ECO:0000313" key="4">
    <source>
        <dbReference type="EMBL" id="MBI3014703.1"/>
    </source>
</evidence>
<evidence type="ECO:0000313" key="5">
    <source>
        <dbReference type="Proteomes" id="UP000741360"/>
    </source>
</evidence>